<dbReference type="GO" id="GO:0005737">
    <property type="term" value="C:cytoplasm"/>
    <property type="evidence" value="ECO:0007669"/>
    <property type="project" value="TreeGrafter"/>
</dbReference>
<evidence type="ECO:0000313" key="3">
    <source>
        <dbReference type="EMBL" id="TEB39766.1"/>
    </source>
</evidence>
<gene>
    <name evidence="3" type="ORF">FA13DRAFT_1619239</name>
</gene>
<dbReference type="OrthoDB" id="360540at2759"/>
<feature type="compositionally biased region" description="Acidic residues" evidence="2">
    <location>
        <begin position="72"/>
        <end position="83"/>
    </location>
</feature>
<evidence type="ECO:0000256" key="2">
    <source>
        <dbReference type="SAM" id="MobiDB-lite"/>
    </source>
</evidence>
<name>A0A4Y7U023_COPMI</name>
<dbReference type="EMBL" id="QPFP01000001">
    <property type="protein sequence ID" value="TEB39766.1"/>
    <property type="molecule type" value="Genomic_DNA"/>
</dbReference>
<dbReference type="Proteomes" id="UP000298030">
    <property type="component" value="Unassembled WGS sequence"/>
</dbReference>
<proteinExistence type="inferred from homology"/>
<comment type="caution">
    <text evidence="3">The sequence shown here is derived from an EMBL/GenBank/DDBJ whole genome shotgun (WGS) entry which is preliminary data.</text>
</comment>
<feature type="region of interest" description="Disordered" evidence="2">
    <location>
        <begin position="58"/>
        <end position="86"/>
    </location>
</feature>
<evidence type="ECO:0000313" key="4">
    <source>
        <dbReference type="Proteomes" id="UP000298030"/>
    </source>
</evidence>
<dbReference type="STRING" id="71717.A0A4Y7U023"/>
<evidence type="ECO:0000256" key="1">
    <source>
        <dbReference type="ARBA" id="ARBA00011047"/>
    </source>
</evidence>
<organism evidence="3 4">
    <name type="scientific">Coprinellus micaceus</name>
    <name type="common">Glistening ink-cap mushroom</name>
    <name type="synonym">Coprinus micaceus</name>
    <dbReference type="NCBI Taxonomy" id="71717"/>
    <lineage>
        <taxon>Eukaryota</taxon>
        <taxon>Fungi</taxon>
        <taxon>Dikarya</taxon>
        <taxon>Basidiomycota</taxon>
        <taxon>Agaricomycotina</taxon>
        <taxon>Agaricomycetes</taxon>
        <taxon>Agaricomycetidae</taxon>
        <taxon>Agaricales</taxon>
        <taxon>Agaricineae</taxon>
        <taxon>Psathyrellaceae</taxon>
        <taxon>Coprinellus</taxon>
    </lineage>
</organism>
<accession>A0A4Y7U023</accession>
<dbReference type="Pfam" id="PF07065">
    <property type="entry name" value="D123"/>
    <property type="match status" value="1"/>
</dbReference>
<protein>
    <submittedName>
        <fullName evidence="3">D123-domain-containing protein</fullName>
    </submittedName>
</protein>
<dbReference type="AlphaFoldDB" id="A0A4Y7U023"/>
<dbReference type="InterPro" id="IPR009772">
    <property type="entry name" value="CDC123"/>
</dbReference>
<reference evidence="3 4" key="1">
    <citation type="journal article" date="2019" name="Nat. Ecol. Evol.">
        <title>Megaphylogeny resolves global patterns of mushroom evolution.</title>
        <authorList>
            <person name="Varga T."/>
            <person name="Krizsan K."/>
            <person name="Foldi C."/>
            <person name="Dima B."/>
            <person name="Sanchez-Garcia M."/>
            <person name="Sanchez-Ramirez S."/>
            <person name="Szollosi G.J."/>
            <person name="Szarkandi J.G."/>
            <person name="Papp V."/>
            <person name="Albert L."/>
            <person name="Andreopoulos W."/>
            <person name="Angelini C."/>
            <person name="Antonin V."/>
            <person name="Barry K.W."/>
            <person name="Bougher N.L."/>
            <person name="Buchanan P."/>
            <person name="Buyck B."/>
            <person name="Bense V."/>
            <person name="Catcheside P."/>
            <person name="Chovatia M."/>
            <person name="Cooper J."/>
            <person name="Damon W."/>
            <person name="Desjardin D."/>
            <person name="Finy P."/>
            <person name="Geml J."/>
            <person name="Haridas S."/>
            <person name="Hughes K."/>
            <person name="Justo A."/>
            <person name="Karasinski D."/>
            <person name="Kautmanova I."/>
            <person name="Kiss B."/>
            <person name="Kocsube S."/>
            <person name="Kotiranta H."/>
            <person name="LaButti K.M."/>
            <person name="Lechner B.E."/>
            <person name="Liimatainen K."/>
            <person name="Lipzen A."/>
            <person name="Lukacs Z."/>
            <person name="Mihaltcheva S."/>
            <person name="Morgado L.N."/>
            <person name="Niskanen T."/>
            <person name="Noordeloos M.E."/>
            <person name="Ohm R.A."/>
            <person name="Ortiz-Santana B."/>
            <person name="Ovrebo C."/>
            <person name="Racz N."/>
            <person name="Riley R."/>
            <person name="Savchenko A."/>
            <person name="Shiryaev A."/>
            <person name="Soop K."/>
            <person name="Spirin V."/>
            <person name="Szebenyi C."/>
            <person name="Tomsovsky M."/>
            <person name="Tulloss R.E."/>
            <person name="Uehling J."/>
            <person name="Grigoriev I.V."/>
            <person name="Vagvolgyi C."/>
            <person name="Papp T."/>
            <person name="Martin F.M."/>
            <person name="Miettinen O."/>
            <person name="Hibbett D.S."/>
            <person name="Nagy L.G."/>
        </authorList>
    </citation>
    <scope>NUCLEOTIDE SEQUENCE [LARGE SCALE GENOMIC DNA]</scope>
    <source>
        <strain evidence="3 4">FP101781</strain>
    </source>
</reference>
<sequence>MSSDALDLFPRQTPSYILSFQFSSWYPTFADVSIKSTVIRPLPSEFKQYLESESVFVPDGSENVPAESTLSDPEDDNDEDEDEGPKYAFPELDAKIRECVKQYDAVFPKLNFTSPRDASWILPASSPLKCVSPADVYMLLKSSDFVSHDLTPESVFENCDLDAEEKEQSTYELELVLRKWYPVNPSREVRCFVRKGRLIAISQRDTNHYDFLMELETREKIVKSVSEFWAERVEPRMNGQNDYIFDFLLTRDLTRGHIIDLNPYSPRTDSLLFSFEELRELAESASPKAAGNPEEVRPEFRYIGSASHPAAQRNAPTHQHNMVPFEALQMSSGRDIESFAAIWKSEVVTASKEEGALQNSVC</sequence>
<keyword evidence="4" id="KW-1185">Reference proteome</keyword>
<dbReference type="PANTHER" id="PTHR15323">
    <property type="entry name" value="D123 PROTEIN"/>
    <property type="match status" value="1"/>
</dbReference>
<comment type="similarity">
    <text evidence="1">Belongs to the CDC123 family.</text>
</comment>
<dbReference type="PANTHER" id="PTHR15323:SF6">
    <property type="entry name" value="CELL DIVISION CYCLE PROTEIN 123 HOMOLOG"/>
    <property type="match status" value="1"/>
</dbReference>